<proteinExistence type="predicted"/>
<sequence length="93" mass="10104">FVPCTVLLPKSKSGFSAEALDSGGSDSEMERGIMQIQEHSVEHRAKMWKIALNVSGKGDSLSPWDGVLDLPEQTLIHNRSQQLIASLNTAVVD</sequence>
<keyword evidence="2" id="KW-1185">Reference proteome</keyword>
<reference evidence="1" key="1">
    <citation type="submission" date="2025-08" db="UniProtKB">
        <authorList>
            <consortium name="Ensembl"/>
        </authorList>
    </citation>
    <scope>IDENTIFICATION</scope>
</reference>
<dbReference type="AlphaFoldDB" id="A0A3B3YEB8"/>
<accession>A0A3B3YEB8</accession>
<dbReference type="Ensembl" id="ENSPMET00000004445.1">
    <property type="protein sequence ID" value="ENSPMEP00000025699.1"/>
    <property type="gene ID" value="ENSPMEG00000008874.1"/>
</dbReference>
<name>A0A3B3YEB8_9TELE</name>
<evidence type="ECO:0000313" key="1">
    <source>
        <dbReference type="Ensembl" id="ENSPMEP00000025699.1"/>
    </source>
</evidence>
<evidence type="ECO:0000313" key="2">
    <source>
        <dbReference type="Proteomes" id="UP000261480"/>
    </source>
</evidence>
<organism evidence="1 2">
    <name type="scientific">Poecilia mexicana</name>
    <dbReference type="NCBI Taxonomy" id="48701"/>
    <lineage>
        <taxon>Eukaryota</taxon>
        <taxon>Metazoa</taxon>
        <taxon>Chordata</taxon>
        <taxon>Craniata</taxon>
        <taxon>Vertebrata</taxon>
        <taxon>Euteleostomi</taxon>
        <taxon>Actinopterygii</taxon>
        <taxon>Neopterygii</taxon>
        <taxon>Teleostei</taxon>
        <taxon>Neoteleostei</taxon>
        <taxon>Acanthomorphata</taxon>
        <taxon>Ovalentaria</taxon>
        <taxon>Atherinomorphae</taxon>
        <taxon>Cyprinodontiformes</taxon>
        <taxon>Poeciliidae</taxon>
        <taxon>Poeciliinae</taxon>
        <taxon>Poecilia</taxon>
    </lineage>
</organism>
<reference evidence="1" key="2">
    <citation type="submission" date="2025-09" db="UniProtKB">
        <authorList>
            <consortium name="Ensembl"/>
        </authorList>
    </citation>
    <scope>IDENTIFICATION</scope>
</reference>
<dbReference type="STRING" id="48701.ENSPMEP00000025699"/>
<dbReference type="Proteomes" id="UP000261480">
    <property type="component" value="Unplaced"/>
</dbReference>
<protein>
    <submittedName>
        <fullName evidence="1">Uncharacterized protein</fullName>
    </submittedName>
</protein>